<reference evidence="10 11" key="1">
    <citation type="submission" date="2017-05" db="EMBL/GenBank/DDBJ databases">
        <authorList>
            <person name="Varghese N."/>
            <person name="Submissions S."/>
        </authorList>
    </citation>
    <scope>NUCLEOTIDE SEQUENCE [LARGE SCALE GENOMIC DNA]</scope>
    <source>
        <strain evidence="10 11">DSM 26001</strain>
    </source>
</reference>
<evidence type="ECO:0000313" key="10">
    <source>
        <dbReference type="EMBL" id="SMP67691.1"/>
    </source>
</evidence>
<comment type="caution">
    <text evidence="10">The sequence shown here is derived from an EMBL/GenBank/DDBJ whole genome shotgun (WGS) entry which is preliminary data.</text>
</comment>
<gene>
    <name evidence="10" type="ORF">SAMN06295970_11326</name>
</gene>
<keyword evidence="6" id="KW-0411">Iron-sulfur</keyword>
<evidence type="ECO:0000256" key="4">
    <source>
        <dbReference type="ARBA" id="ARBA00022982"/>
    </source>
</evidence>
<keyword evidence="11" id="KW-1185">Reference proteome</keyword>
<dbReference type="InterPro" id="IPR007419">
    <property type="entry name" value="BFD-like_2Fe2S-bd_dom"/>
</dbReference>
<dbReference type="InterPro" id="IPR052371">
    <property type="entry name" value="BFD-associated_ferredoxin"/>
</dbReference>
<dbReference type="InterPro" id="IPR041854">
    <property type="entry name" value="BFD-like_2Fe2S-bd_dom_sf"/>
</dbReference>
<sequence length="86" mass="9369">MIVCICNNVSDRKIRQAVDAGMTSMVELRDHLDIGTCCGKCHPSAKRVLRDCLAENAPSPLHAAHQPHPAHVQAQPILFYPNTLAA</sequence>
<evidence type="ECO:0000313" key="11">
    <source>
        <dbReference type="Proteomes" id="UP001158049"/>
    </source>
</evidence>
<organism evidence="10 11">
    <name type="scientific">Noviherbaspirillum suwonense</name>
    <dbReference type="NCBI Taxonomy" id="1224511"/>
    <lineage>
        <taxon>Bacteria</taxon>
        <taxon>Pseudomonadati</taxon>
        <taxon>Pseudomonadota</taxon>
        <taxon>Betaproteobacteria</taxon>
        <taxon>Burkholderiales</taxon>
        <taxon>Oxalobacteraceae</taxon>
        <taxon>Noviherbaspirillum</taxon>
    </lineage>
</organism>
<evidence type="ECO:0000256" key="5">
    <source>
        <dbReference type="ARBA" id="ARBA00023004"/>
    </source>
</evidence>
<keyword evidence="5" id="KW-0408">Iron</keyword>
<keyword evidence="4" id="KW-0249">Electron transport</keyword>
<accession>A0ABY1QD07</accession>
<keyword evidence="1" id="KW-0813">Transport</keyword>
<dbReference type="Gene3D" id="1.10.10.1100">
    <property type="entry name" value="BFD-like [2Fe-2S]-binding domain"/>
    <property type="match status" value="1"/>
</dbReference>
<protein>
    <recommendedName>
        <fullName evidence="7">Bacterioferritin-associated ferredoxin</fullName>
    </recommendedName>
</protein>
<keyword evidence="2" id="KW-0001">2Fe-2S</keyword>
<keyword evidence="3" id="KW-0479">Metal-binding</keyword>
<evidence type="ECO:0000256" key="2">
    <source>
        <dbReference type="ARBA" id="ARBA00022714"/>
    </source>
</evidence>
<evidence type="ECO:0000256" key="1">
    <source>
        <dbReference type="ARBA" id="ARBA00022448"/>
    </source>
</evidence>
<dbReference type="Proteomes" id="UP001158049">
    <property type="component" value="Unassembled WGS sequence"/>
</dbReference>
<evidence type="ECO:0000256" key="8">
    <source>
        <dbReference type="ARBA" id="ARBA00046332"/>
    </source>
</evidence>
<name>A0ABY1QD07_9BURK</name>
<feature type="domain" description="BFD-like [2Fe-2S]-binding" evidence="9">
    <location>
        <begin position="2"/>
        <end position="50"/>
    </location>
</feature>
<dbReference type="PANTHER" id="PTHR37424">
    <property type="entry name" value="BACTERIOFERRITIN-ASSOCIATED FERREDOXIN"/>
    <property type="match status" value="1"/>
</dbReference>
<proteinExistence type="inferred from homology"/>
<dbReference type="RefSeq" id="WP_283443373.1">
    <property type="nucleotide sequence ID" value="NZ_FXUL01000013.1"/>
</dbReference>
<dbReference type="Pfam" id="PF04324">
    <property type="entry name" value="Fer2_BFD"/>
    <property type="match status" value="1"/>
</dbReference>
<dbReference type="EMBL" id="FXUL01000013">
    <property type="protein sequence ID" value="SMP67691.1"/>
    <property type="molecule type" value="Genomic_DNA"/>
</dbReference>
<evidence type="ECO:0000256" key="6">
    <source>
        <dbReference type="ARBA" id="ARBA00023014"/>
    </source>
</evidence>
<dbReference type="PANTHER" id="PTHR37424:SF1">
    <property type="entry name" value="BACTERIOFERRITIN-ASSOCIATED FERREDOXIN"/>
    <property type="match status" value="1"/>
</dbReference>
<evidence type="ECO:0000256" key="7">
    <source>
        <dbReference type="ARBA" id="ARBA00039386"/>
    </source>
</evidence>
<evidence type="ECO:0000259" key="9">
    <source>
        <dbReference type="Pfam" id="PF04324"/>
    </source>
</evidence>
<evidence type="ECO:0000256" key="3">
    <source>
        <dbReference type="ARBA" id="ARBA00022723"/>
    </source>
</evidence>
<comment type="similarity">
    <text evidence="8">Belongs to the Bfd family.</text>
</comment>